<evidence type="ECO:0008006" key="3">
    <source>
        <dbReference type="Google" id="ProtNLM"/>
    </source>
</evidence>
<proteinExistence type="predicted"/>
<dbReference type="AlphaFoldDB" id="A0AAN4ZE88"/>
<accession>A0AAN4ZE88</accession>
<keyword evidence="2" id="KW-1185">Reference proteome</keyword>
<protein>
    <recommendedName>
        <fullName evidence="3">RRM domain-containing protein</fullName>
    </recommendedName>
</protein>
<organism evidence="1 2">
    <name type="scientific">Pristionchus mayeri</name>
    <dbReference type="NCBI Taxonomy" id="1317129"/>
    <lineage>
        <taxon>Eukaryota</taxon>
        <taxon>Metazoa</taxon>
        <taxon>Ecdysozoa</taxon>
        <taxon>Nematoda</taxon>
        <taxon>Chromadorea</taxon>
        <taxon>Rhabditida</taxon>
        <taxon>Rhabditina</taxon>
        <taxon>Diplogasteromorpha</taxon>
        <taxon>Diplogasteroidea</taxon>
        <taxon>Neodiplogasteridae</taxon>
        <taxon>Pristionchus</taxon>
    </lineage>
</organism>
<gene>
    <name evidence="1" type="ORF">PMAYCL1PPCAC_06235</name>
</gene>
<dbReference type="Proteomes" id="UP001328107">
    <property type="component" value="Unassembled WGS sequence"/>
</dbReference>
<dbReference type="EMBL" id="BTRK01000002">
    <property type="protein sequence ID" value="GMR36040.1"/>
    <property type="molecule type" value="Genomic_DNA"/>
</dbReference>
<evidence type="ECO:0000313" key="2">
    <source>
        <dbReference type="Proteomes" id="UP001328107"/>
    </source>
</evidence>
<evidence type="ECO:0000313" key="1">
    <source>
        <dbReference type="EMBL" id="GMR36040.1"/>
    </source>
</evidence>
<name>A0AAN4ZE88_9BILA</name>
<sequence>MGDHEVVETERTRTRPPRLFHTARLESSPQNINPEHSRNLHQEDVMARLEAGWQALVTFPFLMSEYQVRTSPINKREYMKGTIVIAMSDSEDMQRKSFEYISSRQFYAGSLMYMDNGGSYVVHAQFQNMMAAEALMHYGGNLRNNEGKILGTVMYPPIPSGDPALCGSTLFVGGVPPCLFYRNEAKILFSELFNCDVELSVNHWKCRFASVESAISCALKIHGKPVGMSTLETKYSP</sequence>
<comment type="caution">
    <text evidence="1">The sequence shown here is derived from an EMBL/GenBank/DDBJ whole genome shotgun (WGS) entry which is preliminary data.</text>
</comment>
<reference evidence="2" key="1">
    <citation type="submission" date="2022-10" db="EMBL/GenBank/DDBJ databases">
        <title>Genome assembly of Pristionchus species.</title>
        <authorList>
            <person name="Yoshida K."/>
            <person name="Sommer R.J."/>
        </authorList>
    </citation>
    <scope>NUCLEOTIDE SEQUENCE [LARGE SCALE GENOMIC DNA]</scope>
    <source>
        <strain evidence="2">RS5460</strain>
    </source>
</reference>